<reference evidence="4" key="1">
    <citation type="submission" date="2024-06" db="EMBL/GenBank/DDBJ databases">
        <title>Complete Genome Sequence of mouse commensal type strain Neisseria musculi.</title>
        <authorList>
            <person name="Thapa E."/>
            <person name="Aluvathingal J."/>
            <person name="Nadendla S."/>
            <person name="Mehta A."/>
            <person name="Tettelin H."/>
            <person name="Weyand N.J."/>
        </authorList>
    </citation>
    <scope>NUCLEOTIDE SEQUENCE</scope>
    <source>
        <strain evidence="4">NW831</strain>
    </source>
</reference>
<evidence type="ECO:0000256" key="1">
    <source>
        <dbReference type="SAM" id="MobiDB-lite"/>
    </source>
</evidence>
<feature type="compositionally biased region" description="Polar residues" evidence="1">
    <location>
        <begin position="154"/>
        <end position="163"/>
    </location>
</feature>
<evidence type="ECO:0000313" key="4">
    <source>
        <dbReference type="EMBL" id="QNT60176.1"/>
    </source>
</evidence>
<feature type="compositionally biased region" description="Low complexity" evidence="1">
    <location>
        <begin position="96"/>
        <end position="106"/>
    </location>
</feature>
<dbReference type="InterPro" id="IPR036680">
    <property type="entry name" value="SPOR-like_sf"/>
</dbReference>
<feature type="transmembrane region" description="Helical" evidence="2">
    <location>
        <begin position="12"/>
        <end position="32"/>
    </location>
</feature>
<evidence type="ECO:0000259" key="3">
    <source>
        <dbReference type="PROSITE" id="PS51724"/>
    </source>
</evidence>
<dbReference type="GO" id="GO:0042834">
    <property type="term" value="F:peptidoglycan binding"/>
    <property type="evidence" value="ECO:0007669"/>
    <property type="project" value="InterPro"/>
</dbReference>
<feature type="compositionally biased region" description="Basic and acidic residues" evidence="1">
    <location>
        <begin position="39"/>
        <end position="49"/>
    </location>
</feature>
<dbReference type="InterPro" id="IPR007730">
    <property type="entry name" value="SPOR-like_dom"/>
</dbReference>
<keyword evidence="2" id="KW-0812">Transmembrane</keyword>
<proteinExistence type="predicted"/>
<dbReference type="Proteomes" id="UP000516412">
    <property type="component" value="Chromosome"/>
</dbReference>
<keyword evidence="2" id="KW-0472">Membrane</keyword>
<accession>A0A7H1MEW1</accession>
<dbReference type="PROSITE" id="PS51724">
    <property type="entry name" value="SPOR"/>
    <property type="match status" value="1"/>
</dbReference>
<keyword evidence="2" id="KW-1133">Transmembrane helix</keyword>
<dbReference type="Pfam" id="PF05036">
    <property type="entry name" value="SPOR"/>
    <property type="match status" value="1"/>
</dbReference>
<dbReference type="KEGG" id="nmus:H7A79_1587"/>
<evidence type="ECO:0000256" key="2">
    <source>
        <dbReference type="SAM" id="Phobius"/>
    </source>
</evidence>
<dbReference type="AlphaFoldDB" id="A0A7H1MEW1"/>
<dbReference type="Gene3D" id="3.30.70.1070">
    <property type="entry name" value="Sporulation related repeat"/>
    <property type="match status" value="1"/>
</dbReference>
<feature type="compositionally biased region" description="Basic and acidic residues" evidence="1">
    <location>
        <begin position="165"/>
        <end position="191"/>
    </location>
</feature>
<keyword evidence="5" id="KW-1185">Reference proteome</keyword>
<name>A0A7H1MEW1_9NEIS</name>
<feature type="compositionally biased region" description="Basic and acidic residues" evidence="1">
    <location>
        <begin position="117"/>
        <end position="149"/>
    </location>
</feature>
<dbReference type="RefSeq" id="WP_186999955.1">
    <property type="nucleotide sequence ID" value="NZ_CP060414.2"/>
</dbReference>
<protein>
    <submittedName>
        <fullName evidence="4">Sporulation related domain protein</fullName>
    </submittedName>
</protein>
<sequence length="276" mass="29233">MNAKKQYGKGLSGFMLGLLLATAVIAGVLFFLNKSNKEAFKEETRKDLPQPEILTPNSSGSAASAPPPAPPADTASDVSDGPTEEQQAVSEPITGTAPEPAASDTPTAPPPQTTVKPKPEQKPIVKKPEAKKEQPAKTKEEPKQEERKKAAQPTPEQILNSGSIEKARENARAEAAKKEMPAQESTKKADSGKQQPAGDGGGRTVLQMGSFNNRESAEAHRAKLAMMGISSGVVEGEANGKTVYRVQSGRMGSDAAHRVQQTLKRNGIDSFARSVK</sequence>
<dbReference type="SUPFAM" id="SSF110997">
    <property type="entry name" value="Sporulation related repeat"/>
    <property type="match status" value="1"/>
</dbReference>
<feature type="region of interest" description="Disordered" evidence="1">
    <location>
        <begin position="39"/>
        <end position="217"/>
    </location>
</feature>
<dbReference type="EMBL" id="CP060414">
    <property type="protein sequence ID" value="QNT60176.1"/>
    <property type="molecule type" value="Genomic_DNA"/>
</dbReference>
<gene>
    <name evidence="4" type="ORF">H7A79_1587</name>
</gene>
<organism evidence="4 5">
    <name type="scientific">Neisseria musculi</name>
    <dbReference type="NCBI Taxonomy" id="1815583"/>
    <lineage>
        <taxon>Bacteria</taxon>
        <taxon>Pseudomonadati</taxon>
        <taxon>Pseudomonadota</taxon>
        <taxon>Betaproteobacteria</taxon>
        <taxon>Neisseriales</taxon>
        <taxon>Neisseriaceae</taxon>
        <taxon>Neisseria</taxon>
    </lineage>
</organism>
<evidence type="ECO:0000313" key="5">
    <source>
        <dbReference type="Proteomes" id="UP000516412"/>
    </source>
</evidence>
<feature type="domain" description="SPOR" evidence="3">
    <location>
        <begin position="198"/>
        <end position="276"/>
    </location>
</feature>